<comment type="function">
    <text evidence="6">Has antibacterial activity.</text>
</comment>
<keyword evidence="6" id="KW-0211">Defensin</keyword>
<comment type="similarity">
    <text evidence="2 6">Belongs to the beta-defensin family.</text>
</comment>
<dbReference type="EMBL" id="OX395128">
    <property type="protein sequence ID" value="CAI5771427.1"/>
    <property type="molecule type" value="Genomic_DNA"/>
</dbReference>
<dbReference type="GO" id="GO:0005576">
    <property type="term" value="C:extracellular region"/>
    <property type="evidence" value="ECO:0007669"/>
    <property type="project" value="UniProtKB-SubCell"/>
</dbReference>
<sequence>MKFVCLFFAVVFLGIAQSDEADGQKQWRKPLEDWPGLQGPDPALPADYDEALKDEEDVPCPKIPIYCITLGGRCRHRCGQNEKLVGRCFSTRSCCVRFQ</sequence>
<proteinExistence type="inferred from homology"/>
<evidence type="ECO:0000256" key="6">
    <source>
        <dbReference type="RuleBase" id="RU231113"/>
    </source>
</evidence>
<feature type="signal peptide" evidence="6">
    <location>
        <begin position="1"/>
        <end position="18"/>
    </location>
</feature>
<organism evidence="9 10">
    <name type="scientific">Podarcis lilfordi</name>
    <name type="common">Lilford's wall lizard</name>
    <dbReference type="NCBI Taxonomy" id="74358"/>
    <lineage>
        <taxon>Eukaryota</taxon>
        <taxon>Metazoa</taxon>
        <taxon>Chordata</taxon>
        <taxon>Craniata</taxon>
        <taxon>Vertebrata</taxon>
        <taxon>Euteleostomi</taxon>
        <taxon>Lepidosauria</taxon>
        <taxon>Squamata</taxon>
        <taxon>Bifurcata</taxon>
        <taxon>Unidentata</taxon>
        <taxon>Episquamata</taxon>
        <taxon>Laterata</taxon>
        <taxon>Lacertibaenia</taxon>
        <taxon>Lacertidae</taxon>
        <taxon>Podarcis</taxon>
    </lineage>
</organism>
<keyword evidence="6" id="KW-0044">Antibiotic</keyword>
<gene>
    <name evidence="9" type="ORF">PODLI_1B024145</name>
</gene>
<accession>A0AA35P4J9</accession>
<keyword evidence="6" id="KW-0929">Antimicrobial</keyword>
<dbReference type="InterPro" id="IPR025933">
    <property type="entry name" value="Beta_defensin_dom"/>
</dbReference>
<dbReference type="Proteomes" id="UP001178461">
    <property type="component" value="Chromosome 3"/>
</dbReference>
<feature type="compositionally biased region" description="Basic and acidic residues" evidence="7">
    <location>
        <begin position="22"/>
        <end position="32"/>
    </location>
</feature>
<feature type="domain" description="Beta-defensin" evidence="8">
    <location>
        <begin position="67"/>
        <end position="95"/>
    </location>
</feature>
<evidence type="ECO:0000256" key="1">
    <source>
        <dbReference type="ARBA" id="ARBA00004613"/>
    </source>
</evidence>
<evidence type="ECO:0000313" key="10">
    <source>
        <dbReference type="Proteomes" id="UP001178461"/>
    </source>
</evidence>
<feature type="region of interest" description="Disordered" evidence="7">
    <location>
        <begin position="20"/>
        <end position="45"/>
    </location>
</feature>
<reference evidence="9" key="1">
    <citation type="submission" date="2022-12" db="EMBL/GenBank/DDBJ databases">
        <authorList>
            <person name="Alioto T."/>
            <person name="Alioto T."/>
            <person name="Gomez Garrido J."/>
        </authorList>
    </citation>
    <scope>NUCLEOTIDE SEQUENCE</scope>
</reference>
<protein>
    <recommendedName>
        <fullName evidence="6">Beta-defensin</fullName>
    </recommendedName>
</protein>
<dbReference type="Gene3D" id="3.10.360.10">
    <property type="entry name" value="Antimicrobial Peptide, Beta-defensin 2, Chain A"/>
    <property type="match status" value="1"/>
</dbReference>
<dbReference type="GO" id="GO:0045087">
    <property type="term" value="P:innate immune response"/>
    <property type="evidence" value="ECO:0007669"/>
    <property type="project" value="InterPro"/>
</dbReference>
<keyword evidence="3 6" id="KW-0964">Secreted</keyword>
<dbReference type="AlphaFoldDB" id="A0AA35P4J9"/>
<dbReference type="Pfam" id="PF13841">
    <property type="entry name" value="Defensin_beta_2"/>
    <property type="match status" value="1"/>
</dbReference>
<feature type="chain" id="PRO_5041489835" description="Beta-defensin" evidence="6">
    <location>
        <begin position="19"/>
        <end position="99"/>
    </location>
</feature>
<evidence type="ECO:0000256" key="7">
    <source>
        <dbReference type="SAM" id="MobiDB-lite"/>
    </source>
</evidence>
<evidence type="ECO:0000256" key="3">
    <source>
        <dbReference type="ARBA" id="ARBA00022525"/>
    </source>
</evidence>
<evidence type="ECO:0000313" key="9">
    <source>
        <dbReference type="EMBL" id="CAI5771427.1"/>
    </source>
</evidence>
<evidence type="ECO:0000256" key="4">
    <source>
        <dbReference type="ARBA" id="ARBA00022729"/>
    </source>
</evidence>
<keyword evidence="5" id="KW-1015">Disulfide bond</keyword>
<dbReference type="GO" id="GO:0042742">
    <property type="term" value="P:defense response to bacterium"/>
    <property type="evidence" value="ECO:0007669"/>
    <property type="project" value="UniProtKB-UniRule"/>
</dbReference>
<evidence type="ECO:0000256" key="2">
    <source>
        <dbReference type="ARBA" id="ARBA00007371"/>
    </source>
</evidence>
<keyword evidence="10" id="KW-1185">Reference proteome</keyword>
<keyword evidence="4 6" id="KW-0732">Signal</keyword>
<name>A0AA35P4J9_9SAUR</name>
<comment type="subcellular location">
    <subcellularLocation>
        <location evidence="1 6">Secreted</location>
    </subcellularLocation>
</comment>
<evidence type="ECO:0000256" key="5">
    <source>
        <dbReference type="ARBA" id="ARBA00023157"/>
    </source>
</evidence>
<evidence type="ECO:0000259" key="8">
    <source>
        <dbReference type="Pfam" id="PF13841"/>
    </source>
</evidence>